<reference evidence="2 3" key="1">
    <citation type="journal article" date="2018" name="J. Allergy Clin. Immunol.">
        <title>High-quality assembly of Dermatophagoides pteronyssinus genome and transcriptome reveals a wide range of novel allergens.</title>
        <authorList>
            <person name="Liu X.Y."/>
            <person name="Yang K.Y."/>
            <person name="Wang M.Q."/>
            <person name="Kwok J.S."/>
            <person name="Zeng X."/>
            <person name="Yang Z."/>
            <person name="Xiao X.J."/>
            <person name="Lau C.P."/>
            <person name="Li Y."/>
            <person name="Huang Z.M."/>
            <person name="Ba J.G."/>
            <person name="Yim A.K."/>
            <person name="Ouyang C.Y."/>
            <person name="Ngai S.M."/>
            <person name="Chan T.F."/>
            <person name="Leung E.L."/>
            <person name="Liu L."/>
            <person name="Liu Z.G."/>
            <person name="Tsui S.K."/>
        </authorList>
    </citation>
    <scope>NUCLEOTIDE SEQUENCE [LARGE SCALE GENOMIC DNA]</scope>
    <source>
        <strain evidence="2">Derp</strain>
    </source>
</reference>
<keyword evidence="1" id="KW-0812">Transmembrane</keyword>
<organism evidence="2 3">
    <name type="scientific">Dermatophagoides pteronyssinus</name>
    <name type="common">European house dust mite</name>
    <dbReference type="NCBI Taxonomy" id="6956"/>
    <lineage>
        <taxon>Eukaryota</taxon>
        <taxon>Metazoa</taxon>
        <taxon>Ecdysozoa</taxon>
        <taxon>Arthropoda</taxon>
        <taxon>Chelicerata</taxon>
        <taxon>Arachnida</taxon>
        <taxon>Acari</taxon>
        <taxon>Acariformes</taxon>
        <taxon>Sarcoptiformes</taxon>
        <taxon>Astigmata</taxon>
        <taxon>Psoroptidia</taxon>
        <taxon>Analgoidea</taxon>
        <taxon>Pyroglyphidae</taxon>
        <taxon>Dermatophagoidinae</taxon>
        <taxon>Dermatophagoides</taxon>
    </lineage>
</organism>
<proteinExistence type="predicted"/>
<protein>
    <submittedName>
        <fullName evidence="2">Uncharacterized protein</fullName>
    </submittedName>
</protein>
<reference evidence="2 3" key="2">
    <citation type="journal article" date="2022" name="Mol. Biol. Evol.">
        <title>Comparative Genomics Reveals Insights into the Divergent Evolution of Astigmatic Mites and Household Pest Adaptations.</title>
        <authorList>
            <person name="Xiong Q."/>
            <person name="Wan A.T."/>
            <person name="Liu X."/>
            <person name="Fung C.S."/>
            <person name="Xiao X."/>
            <person name="Malainual N."/>
            <person name="Hou J."/>
            <person name="Wang L."/>
            <person name="Wang M."/>
            <person name="Yang K.Y."/>
            <person name="Cui Y."/>
            <person name="Leung E.L."/>
            <person name="Nong W."/>
            <person name="Shin S.K."/>
            <person name="Au S.W."/>
            <person name="Jeong K.Y."/>
            <person name="Chew F.T."/>
            <person name="Hui J.H."/>
            <person name="Leung T.F."/>
            <person name="Tungtrongchitr A."/>
            <person name="Zhong N."/>
            <person name="Liu Z."/>
            <person name="Tsui S.K."/>
        </authorList>
    </citation>
    <scope>NUCLEOTIDE SEQUENCE [LARGE SCALE GENOMIC DNA]</scope>
    <source>
        <strain evidence="2">Derp</strain>
    </source>
</reference>
<keyword evidence="1" id="KW-0472">Membrane</keyword>
<name>A0ABQ8J7G2_DERPT</name>
<feature type="transmembrane region" description="Helical" evidence="1">
    <location>
        <begin position="12"/>
        <end position="34"/>
    </location>
</feature>
<keyword evidence="1" id="KW-1133">Transmembrane helix</keyword>
<gene>
    <name evidence="2" type="ORF">DERP_011349</name>
</gene>
<comment type="caution">
    <text evidence="2">The sequence shown here is derived from an EMBL/GenBank/DDBJ whole genome shotgun (WGS) entry which is preliminary data.</text>
</comment>
<dbReference type="Proteomes" id="UP000887458">
    <property type="component" value="Unassembled WGS sequence"/>
</dbReference>
<evidence type="ECO:0000313" key="2">
    <source>
        <dbReference type="EMBL" id="KAH9418487.1"/>
    </source>
</evidence>
<dbReference type="EMBL" id="NJHN03000063">
    <property type="protein sequence ID" value="KAH9418487.1"/>
    <property type="molecule type" value="Genomic_DNA"/>
</dbReference>
<evidence type="ECO:0000256" key="1">
    <source>
        <dbReference type="SAM" id="Phobius"/>
    </source>
</evidence>
<evidence type="ECO:0000313" key="3">
    <source>
        <dbReference type="Proteomes" id="UP000887458"/>
    </source>
</evidence>
<sequence length="176" mass="19982">MDIRNFDNHTSISIIFFTIVDFIVFSVLFLPEWIVSNVGGDVQIGLWKTCIINRKRIHKSPAFNPNSYRQAIINYGRTLNRDISQKLVRKIYSFNGQIREYAGGIPSDSALRELAVPLHFSSNIGNMIAPYVVRRFVTKPIEIATDHIANWVDHINSSLKPFSDTISATMGNGRKI</sequence>
<accession>A0ABQ8J7G2</accession>
<keyword evidence="3" id="KW-1185">Reference proteome</keyword>